<dbReference type="PANTHER" id="PTHR45661:SF3">
    <property type="entry name" value="IG-LIKE DOMAIN-CONTAINING PROTEIN"/>
    <property type="match status" value="1"/>
</dbReference>
<dbReference type="SUPFAM" id="SSF52058">
    <property type="entry name" value="L domain-like"/>
    <property type="match status" value="1"/>
</dbReference>
<dbReference type="PANTHER" id="PTHR45661">
    <property type="entry name" value="SURFACE ANTIGEN"/>
    <property type="match status" value="1"/>
</dbReference>
<comment type="caution">
    <text evidence="1">The sequence shown here is derived from an EMBL/GenBank/DDBJ whole genome shotgun (WGS) entry which is preliminary data.</text>
</comment>
<dbReference type="eggNOG" id="COG3209">
    <property type="taxonomic scope" value="Bacteria"/>
</dbReference>
<dbReference type="Gene3D" id="3.80.10.10">
    <property type="entry name" value="Ribonuclease Inhibitor"/>
    <property type="match status" value="1"/>
</dbReference>
<dbReference type="InterPro" id="IPR053139">
    <property type="entry name" value="Surface_bspA-like"/>
</dbReference>
<evidence type="ECO:0008006" key="3">
    <source>
        <dbReference type="Google" id="ProtNLM"/>
    </source>
</evidence>
<gene>
    <name evidence="1" type="ORF">HMPREF0381_1447</name>
</gene>
<sequence>MRGQRSRKPIGFRLWVVHNCEKFQHIELPQGLEYIGKEAFKGCTLIKNTVIPKNVKQIDDGAFNMCMNLENVEFEGEPLYIGNSFYDTKFYNIIKEDEYSCKYIGNHLIELVDKKRGKVIIKDGTISIANNAFSKSKIRKIVFSKELKIIGESALGHCYRLEDVEFPDGLIYISKLCLIDCRNLKRVYIPKSVEDVGESILLGSGNVKEVIVSKEIAEKIDFYENVKVRYID</sequence>
<protein>
    <recommendedName>
        <fullName evidence="3">Leucine-rich repeat domain-containing protein</fullName>
    </recommendedName>
</protein>
<dbReference type="EMBL" id="AEPW01000056">
    <property type="protein sequence ID" value="EFU76669.1"/>
    <property type="molecule type" value="Genomic_DNA"/>
</dbReference>
<dbReference type="Pfam" id="PF13306">
    <property type="entry name" value="LRR_5"/>
    <property type="match status" value="2"/>
</dbReference>
<dbReference type="RefSeq" id="WP_008751213.1">
    <property type="nucleotide sequence ID" value="NZ_GL622296.1"/>
</dbReference>
<evidence type="ECO:0000313" key="2">
    <source>
        <dbReference type="Proteomes" id="UP000003434"/>
    </source>
</evidence>
<evidence type="ECO:0000313" key="1">
    <source>
        <dbReference type="EMBL" id="EFU76669.1"/>
    </source>
</evidence>
<name>E6LNB2_9FIRM</name>
<organism evidence="1 2">
    <name type="scientific">Lachnoanaerobaculum saburreum DSM 3986</name>
    <dbReference type="NCBI Taxonomy" id="887325"/>
    <lineage>
        <taxon>Bacteria</taxon>
        <taxon>Bacillati</taxon>
        <taxon>Bacillota</taxon>
        <taxon>Clostridia</taxon>
        <taxon>Lachnospirales</taxon>
        <taxon>Lachnospiraceae</taxon>
        <taxon>Lachnoanaerobaculum</taxon>
    </lineage>
</organism>
<dbReference type="HOGENOM" id="CLU_1193628_0_0_9"/>
<dbReference type="InterPro" id="IPR032675">
    <property type="entry name" value="LRR_dom_sf"/>
</dbReference>
<dbReference type="AlphaFoldDB" id="E6LNB2"/>
<accession>E6LNB2</accession>
<reference evidence="1 2" key="1">
    <citation type="submission" date="2010-12" db="EMBL/GenBank/DDBJ databases">
        <authorList>
            <person name="Muzny D."/>
            <person name="Qin X."/>
            <person name="Deng J."/>
            <person name="Jiang H."/>
            <person name="Liu Y."/>
            <person name="Qu J."/>
            <person name="Song X.-Z."/>
            <person name="Zhang L."/>
            <person name="Thornton R."/>
            <person name="Coyle M."/>
            <person name="Francisco L."/>
            <person name="Jackson L."/>
            <person name="Javaid M."/>
            <person name="Korchina V."/>
            <person name="Kovar C."/>
            <person name="Mata R."/>
            <person name="Mathew T."/>
            <person name="Ngo R."/>
            <person name="Nguyen L."/>
            <person name="Nguyen N."/>
            <person name="Okwuonu G."/>
            <person name="Ongeri F."/>
            <person name="Pham C."/>
            <person name="Simmons D."/>
            <person name="Wilczek-Boney K."/>
            <person name="Hale W."/>
            <person name="Jakkamsetti A."/>
            <person name="Pham P."/>
            <person name="Ruth R."/>
            <person name="San Lucas F."/>
            <person name="Warren J."/>
            <person name="Zhang J."/>
            <person name="Zhao Z."/>
            <person name="Zhou C."/>
            <person name="Zhu D."/>
            <person name="Lee S."/>
            <person name="Bess C."/>
            <person name="Blankenburg K."/>
            <person name="Forbes L."/>
            <person name="Fu Q."/>
            <person name="Gubbala S."/>
            <person name="Hirani K."/>
            <person name="Jayaseelan J.C."/>
            <person name="Lara F."/>
            <person name="Munidasa M."/>
            <person name="Palculict T."/>
            <person name="Patil S."/>
            <person name="Pu L.-L."/>
            <person name="Saada N."/>
            <person name="Tang L."/>
            <person name="Weissenberger G."/>
            <person name="Zhu Y."/>
            <person name="Hemphill L."/>
            <person name="Shang Y."/>
            <person name="Youmans B."/>
            <person name="Ayvaz T."/>
            <person name="Ross M."/>
            <person name="Santibanez J."/>
            <person name="Aqrawi P."/>
            <person name="Gross S."/>
            <person name="Joshi V."/>
            <person name="Fowler G."/>
            <person name="Nazareth L."/>
            <person name="Reid J."/>
            <person name="Worley K."/>
            <person name="Petrosino J."/>
            <person name="Highlander S."/>
            <person name="Gibbs R."/>
        </authorList>
    </citation>
    <scope>NUCLEOTIDE SEQUENCE [LARGE SCALE GENOMIC DNA]</scope>
    <source>
        <strain evidence="1 2">DSM 3986</strain>
    </source>
</reference>
<dbReference type="InterPro" id="IPR026906">
    <property type="entry name" value="LRR_5"/>
</dbReference>
<dbReference type="Proteomes" id="UP000003434">
    <property type="component" value="Unassembled WGS sequence"/>
</dbReference>
<proteinExistence type="predicted"/>